<dbReference type="AlphaFoldDB" id="A0A7T5VAX2"/>
<feature type="domain" description="ABM" evidence="1">
    <location>
        <begin position="3"/>
        <end position="90"/>
    </location>
</feature>
<dbReference type="SUPFAM" id="SSF54909">
    <property type="entry name" value="Dimeric alpha+beta barrel"/>
    <property type="match status" value="1"/>
</dbReference>
<organism evidence="2 3">
    <name type="scientific">Desulfobulbus oligotrophicus</name>
    <dbReference type="NCBI Taxonomy" id="1909699"/>
    <lineage>
        <taxon>Bacteria</taxon>
        <taxon>Pseudomonadati</taxon>
        <taxon>Thermodesulfobacteriota</taxon>
        <taxon>Desulfobulbia</taxon>
        <taxon>Desulfobulbales</taxon>
        <taxon>Desulfobulbaceae</taxon>
        <taxon>Desulfobulbus</taxon>
    </lineage>
</organism>
<evidence type="ECO:0000259" key="1">
    <source>
        <dbReference type="PROSITE" id="PS51725"/>
    </source>
</evidence>
<accession>A0A7T5VAX2</accession>
<dbReference type="InterPro" id="IPR011008">
    <property type="entry name" value="Dimeric_a/b-barrel"/>
</dbReference>
<keyword evidence="2" id="KW-0503">Monooxygenase</keyword>
<dbReference type="Pfam" id="PF03992">
    <property type="entry name" value="ABM"/>
    <property type="match status" value="1"/>
</dbReference>
<dbReference type="Gene3D" id="3.30.70.100">
    <property type="match status" value="1"/>
</dbReference>
<dbReference type="PROSITE" id="PS51725">
    <property type="entry name" value="ABM"/>
    <property type="match status" value="1"/>
</dbReference>
<sequence>MFIVLISFPPIKEGKDAEFQKWFVSSGKAFSGYPGFISRRLLRPISGGNYAAIVEFTDQDAFQAMHSSPLHAEVGAQVMPLFDGSPKPTFYQVVEE</sequence>
<keyword evidence="2" id="KW-0560">Oxidoreductase</keyword>
<reference evidence="2 3" key="1">
    <citation type="submission" date="2020-05" db="EMBL/GenBank/DDBJ databases">
        <title>Complete genome of Desulfobulbus oligotrophicus.</title>
        <authorList>
            <person name="Podar M."/>
        </authorList>
    </citation>
    <scope>NUCLEOTIDE SEQUENCE [LARGE SCALE GENOMIC DNA]</scope>
    <source>
        <strain evidence="2 3">Prop6</strain>
    </source>
</reference>
<name>A0A7T5VAX2_9BACT</name>
<dbReference type="KEGG" id="dog:HP555_00535"/>
<proteinExistence type="predicted"/>
<keyword evidence="3" id="KW-1185">Reference proteome</keyword>
<dbReference type="InterPro" id="IPR007138">
    <property type="entry name" value="ABM_dom"/>
</dbReference>
<evidence type="ECO:0000313" key="3">
    <source>
        <dbReference type="Proteomes" id="UP000596092"/>
    </source>
</evidence>
<dbReference type="EMBL" id="CP054140">
    <property type="protein sequence ID" value="QQG64451.1"/>
    <property type="molecule type" value="Genomic_DNA"/>
</dbReference>
<gene>
    <name evidence="2" type="ORF">HP555_00535</name>
</gene>
<dbReference type="RefSeq" id="WP_199263285.1">
    <property type="nucleotide sequence ID" value="NZ_CP054140.1"/>
</dbReference>
<evidence type="ECO:0000313" key="2">
    <source>
        <dbReference type="EMBL" id="QQG64451.1"/>
    </source>
</evidence>
<dbReference type="GO" id="GO:0004497">
    <property type="term" value="F:monooxygenase activity"/>
    <property type="evidence" value="ECO:0007669"/>
    <property type="project" value="UniProtKB-KW"/>
</dbReference>
<dbReference type="Proteomes" id="UP000596092">
    <property type="component" value="Chromosome"/>
</dbReference>
<protein>
    <submittedName>
        <fullName evidence="2">Antibiotic biosynthesis monooxygenase</fullName>
    </submittedName>
</protein>